<evidence type="ECO:0000256" key="1">
    <source>
        <dbReference type="ARBA" id="ARBA00001933"/>
    </source>
</evidence>
<comment type="similarity">
    <text evidence="2">Belongs to the group II decarboxylase family.</text>
</comment>
<evidence type="ECO:0000256" key="4">
    <source>
        <dbReference type="ARBA" id="ARBA00022898"/>
    </source>
</evidence>
<evidence type="ECO:0000313" key="7">
    <source>
        <dbReference type="EMBL" id="KAG6583868.1"/>
    </source>
</evidence>
<dbReference type="AlphaFoldDB" id="A0AAV6MNM2"/>
<dbReference type="GO" id="GO:0005737">
    <property type="term" value="C:cytoplasm"/>
    <property type="evidence" value="ECO:0007669"/>
    <property type="project" value="TreeGrafter"/>
</dbReference>
<evidence type="ECO:0000256" key="6">
    <source>
        <dbReference type="PIRSR" id="PIRSR602129-50"/>
    </source>
</evidence>
<keyword evidence="4 6" id="KW-0663">Pyridoxal phosphate</keyword>
<dbReference type="GO" id="GO:0016831">
    <property type="term" value="F:carboxy-lyase activity"/>
    <property type="evidence" value="ECO:0007669"/>
    <property type="project" value="UniProtKB-KW"/>
</dbReference>
<protein>
    <submittedName>
        <fullName evidence="7">Tyrosine/DOPA decarboxylase 2</fullName>
    </submittedName>
</protein>
<evidence type="ECO:0000256" key="2">
    <source>
        <dbReference type="ARBA" id="ARBA00009533"/>
    </source>
</evidence>
<accession>A0AAV6MNM2</accession>
<dbReference type="Pfam" id="PF00282">
    <property type="entry name" value="Pyridoxal_deC"/>
    <property type="match status" value="1"/>
</dbReference>
<sequence>MGSIHYEGNDNIHNTNPLDPEEFRNQAYKVVDFIADYYKNIEQFPVLSQVHPGYLRKTLTQQSAPDDPECLESILRDVDRYVVPGISHWQSPNFFAYFPSSSSSAGLVGEMLSTGFNVVGFNWVSSPAATELEMLVVDWFGEMLKLPKSFLFSGGGGGGGGGGVLQGTTCEAILSTLVAARDQKLKVIGRDMFCKLVVYGSDQTHMSLQKAAQVAGFGEENFRVIKTTKSDSFGLSPTSLKMAIQSDIEKGFVPLYLCATIGTTSTNAVDPLDSLCEIAQQNGIWVHVDAAYAGSVCICPEFRHFLNGVEKANSFSLNAHKWFFTAPDCCCLWLKDPSALRNSLSVNPSYLENKATDSGEVVDYKDWQITLSRRFRAMKLWVVIKSYGVSNLRMFLRSHVKMAKLFEELVGRDERFEVVVPRNFGLVCFRLLFSEIDKSNAMNLKLLERINKSGRAYMTHAMVAGMYLIRFSVGGTMTEERHVVTAWKLVQELANEIYLM</sequence>
<comment type="caution">
    <text evidence="7">The sequence shown here is derived from an EMBL/GenBank/DDBJ whole genome shotgun (WGS) entry which is preliminary data.</text>
</comment>
<organism evidence="7 8">
    <name type="scientific">Cucurbita argyrosperma subsp. sororia</name>
    <dbReference type="NCBI Taxonomy" id="37648"/>
    <lineage>
        <taxon>Eukaryota</taxon>
        <taxon>Viridiplantae</taxon>
        <taxon>Streptophyta</taxon>
        <taxon>Embryophyta</taxon>
        <taxon>Tracheophyta</taxon>
        <taxon>Spermatophyta</taxon>
        <taxon>Magnoliopsida</taxon>
        <taxon>eudicotyledons</taxon>
        <taxon>Gunneridae</taxon>
        <taxon>Pentapetalae</taxon>
        <taxon>rosids</taxon>
        <taxon>fabids</taxon>
        <taxon>Cucurbitales</taxon>
        <taxon>Cucurbitaceae</taxon>
        <taxon>Cucurbiteae</taxon>
        <taxon>Cucurbita</taxon>
    </lineage>
</organism>
<feature type="modified residue" description="N6-(pyridoxal phosphate)lysine" evidence="6">
    <location>
        <position position="321"/>
    </location>
</feature>
<dbReference type="Proteomes" id="UP000685013">
    <property type="component" value="Chromosome 13"/>
</dbReference>
<evidence type="ECO:0000256" key="3">
    <source>
        <dbReference type="ARBA" id="ARBA00022793"/>
    </source>
</evidence>
<comment type="cofactor">
    <cofactor evidence="1 6">
        <name>pyridoxal 5'-phosphate</name>
        <dbReference type="ChEBI" id="CHEBI:597326"/>
    </cofactor>
</comment>
<dbReference type="PANTHER" id="PTHR11999">
    <property type="entry name" value="GROUP II PYRIDOXAL-5-PHOSPHATE DECARBOXYLASE"/>
    <property type="match status" value="1"/>
</dbReference>
<keyword evidence="8" id="KW-1185">Reference proteome</keyword>
<name>A0AAV6MNM2_9ROSI</name>
<keyword evidence="3" id="KW-0210">Decarboxylase</keyword>
<dbReference type="GO" id="GO:0030170">
    <property type="term" value="F:pyridoxal phosphate binding"/>
    <property type="evidence" value="ECO:0007669"/>
    <property type="project" value="InterPro"/>
</dbReference>
<dbReference type="EMBL" id="JAGKQH010000013">
    <property type="protein sequence ID" value="KAG6583868.1"/>
    <property type="molecule type" value="Genomic_DNA"/>
</dbReference>
<reference evidence="7 8" key="1">
    <citation type="journal article" date="2021" name="Hortic Res">
        <title>The domestication of Cucurbita argyrosperma as revealed by the genome of its wild relative.</title>
        <authorList>
            <person name="Barrera-Redondo J."/>
            <person name="Sanchez-de la Vega G."/>
            <person name="Aguirre-Liguori J.A."/>
            <person name="Castellanos-Morales G."/>
            <person name="Gutierrez-Guerrero Y.T."/>
            <person name="Aguirre-Dugua X."/>
            <person name="Aguirre-Planter E."/>
            <person name="Tenaillon M.I."/>
            <person name="Lira-Saade R."/>
            <person name="Eguiarte L.E."/>
        </authorList>
    </citation>
    <scope>NUCLEOTIDE SEQUENCE [LARGE SCALE GENOMIC DNA]</scope>
    <source>
        <strain evidence="7">JBR-2021</strain>
    </source>
</reference>
<dbReference type="GO" id="GO:0019752">
    <property type="term" value="P:carboxylic acid metabolic process"/>
    <property type="evidence" value="ECO:0007669"/>
    <property type="project" value="InterPro"/>
</dbReference>
<keyword evidence="5" id="KW-0456">Lyase</keyword>
<gene>
    <name evidence="7" type="primary">TYDC2</name>
    <name evidence="7" type="ORF">SDJN03_19800</name>
</gene>
<dbReference type="FunFam" id="3.40.640.10:FF:000025">
    <property type="entry name" value="Histidine decarboxylase"/>
    <property type="match status" value="1"/>
</dbReference>
<dbReference type="InterPro" id="IPR002129">
    <property type="entry name" value="PyrdxlP-dep_de-COase"/>
</dbReference>
<evidence type="ECO:0000313" key="8">
    <source>
        <dbReference type="Proteomes" id="UP000685013"/>
    </source>
</evidence>
<dbReference type="InterPro" id="IPR010977">
    <property type="entry name" value="Aromatic_deC"/>
</dbReference>
<proteinExistence type="inferred from homology"/>
<evidence type="ECO:0000256" key="5">
    <source>
        <dbReference type="ARBA" id="ARBA00023239"/>
    </source>
</evidence>
<feature type="non-terminal residue" evidence="7">
    <location>
        <position position="1"/>
    </location>
</feature>
<dbReference type="PANTHER" id="PTHR11999:SF96">
    <property type="entry name" value="TYROSINE DECARBOXYLASE"/>
    <property type="match status" value="1"/>
</dbReference>